<proteinExistence type="predicted"/>
<dbReference type="EMBL" id="JAFREM010000002">
    <property type="protein sequence ID" value="MBO1304667.1"/>
    <property type="molecule type" value="Genomic_DNA"/>
</dbReference>
<evidence type="ECO:0000313" key="2">
    <source>
        <dbReference type="Proteomes" id="UP000664601"/>
    </source>
</evidence>
<reference evidence="1 2" key="1">
    <citation type="submission" date="2021-03" db="EMBL/GenBank/DDBJ databases">
        <title>Enterococcal diversity collection.</title>
        <authorList>
            <person name="Gilmore M.S."/>
            <person name="Schwartzman J."/>
            <person name="Van Tyne D."/>
            <person name="Martin M."/>
            <person name="Earl A.M."/>
            <person name="Manson A.L."/>
            <person name="Straub T."/>
            <person name="Salamzade R."/>
            <person name="Saavedra J."/>
            <person name="Lebreton F."/>
            <person name="Prichula J."/>
            <person name="Schaufler K."/>
            <person name="Gaca A."/>
            <person name="Sgardioli B."/>
            <person name="Wagenaar J."/>
            <person name="Strong T."/>
        </authorList>
    </citation>
    <scope>NUCLEOTIDE SEQUENCE [LARGE SCALE GENOMIC DNA]</scope>
    <source>
        <strain evidence="1 2">669A</strain>
    </source>
</reference>
<dbReference type="RefSeq" id="WP_207671609.1">
    <property type="nucleotide sequence ID" value="NZ_JAFREM010000002.1"/>
</dbReference>
<protein>
    <submittedName>
        <fullName evidence="1">Uncharacterized protein</fullName>
    </submittedName>
</protein>
<gene>
    <name evidence="1" type="ORF">JZO70_00730</name>
</gene>
<comment type="caution">
    <text evidence="1">The sequence shown here is derived from an EMBL/GenBank/DDBJ whole genome shotgun (WGS) entry which is preliminary data.</text>
</comment>
<keyword evidence="2" id="KW-1185">Reference proteome</keyword>
<dbReference type="Proteomes" id="UP000664601">
    <property type="component" value="Unassembled WGS sequence"/>
</dbReference>
<evidence type="ECO:0000313" key="1">
    <source>
        <dbReference type="EMBL" id="MBO1304667.1"/>
    </source>
</evidence>
<accession>A0ABS3L4X1</accession>
<name>A0ABS3L4X1_9ENTE</name>
<sequence length="185" mass="21521">MTVIQLYVQETPVLTFQRASLTLLGETHVVVVNKGYRLNQREELFQELEDACLQLIQKGYELLESIGETEDFIDFAYINYENVLASPTLEQLLQFPFTKVNEQLTAVFQEVADVITDKFFEELTNRLEEVTDDEVVMESHLGEDELQLEVLLPRPFTETVDLKQLMTDYQGTLDEVTRWFLEALM</sequence>
<organism evidence="1 2">
    <name type="scientific">Candidatus Enterococcus moelleringii</name>
    <dbReference type="NCBI Taxonomy" id="2815325"/>
    <lineage>
        <taxon>Bacteria</taxon>
        <taxon>Bacillati</taxon>
        <taxon>Bacillota</taxon>
        <taxon>Bacilli</taxon>
        <taxon>Lactobacillales</taxon>
        <taxon>Enterococcaceae</taxon>
        <taxon>Enterococcus</taxon>
    </lineage>
</organism>